<feature type="non-terminal residue" evidence="2">
    <location>
        <position position="1"/>
    </location>
</feature>
<dbReference type="EMBL" id="SWJQ01000309">
    <property type="protein sequence ID" value="TRZ16547.1"/>
    <property type="molecule type" value="Genomic_DNA"/>
</dbReference>
<comment type="caution">
    <text evidence="2">The sequence shown here is derived from an EMBL/GenBank/DDBJ whole genome shotgun (WGS) entry which is preliminary data.</text>
</comment>
<proteinExistence type="predicted"/>
<name>A0A8K1LJW1_9PASS</name>
<evidence type="ECO:0000313" key="3">
    <source>
        <dbReference type="Proteomes" id="UP000796761"/>
    </source>
</evidence>
<evidence type="ECO:0000313" key="2">
    <source>
        <dbReference type="EMBL" id="TRZ16547.1"/>
    </source>
</evidence>
<organism evidence="2 3">
    <name type="scientific">Zosterops borbonicus</name>
    <dbReference type="NCBI Taxonomy" id="364589"/>
    <lineage>
        <taxon>Eukaryota</taxon>
        <taxon>Metazoa</taxon>
        <taxon>Chordata</taxon>
        <taxon>Craniata</taxon>
        <taxon>Vertebrata</taxon>
        <taxon>Euteleostomi</taxon>
        <taxon>Archelosauria</taxon>
        <taxon>Archosauria</taxon>
        <taxon>Dinosauria</taxon>
        <taxon>Saurischia</taxon>
        <taxon>Theropoda</taxon>
        <taxon>Coelurosauria</taxon>
        <taxon>Aves</taxon>
        <taxon>Neognathae</taxon>
        <taxon>Neoaves</taxon>
        <taxon>Telluraves</taxon>
        <taxon>Australaves</taxon>
        <taxon>Passeriformes</taxon>
        <taxon>Sylvioidea</taxon>
        <taxon>Zosteropidae</taxon>
        <taxon>Zosterops</taxon>
    </lineage>
</organism>
<reference evidence="2" key="1">
    <citation type="submission" date="2019-04" db="EMBL/GenBank/DDBJ databases">
        <title>Genome assembly of Zosterops borbonicus 15179.</title>
        <authorList>
            <person name="Leroy T."/>
            <person name="Anselmetti Y."/>
            <person name="Tilak M.-K."/>
            <person name="Nabholz B."/>
        </authorList>
    </citation>
    <scope>NUCLEOTIDE SEQUENCE</scope>
    <source>
        <strain evidence="2">HGM_15179</strain>
        <tissue evidence="2">Muscle</tissue>
    </source>
</reference>
<accession>A0A8K1LJW1</accession>
<feature type="compositionally biased region" description="Polar residues" evidence="1">
    <location>
        <begin position="1"/>
        <end position="10"/>
    </location>
</feature>
<gene>
    <name evidence="2" type="ORF">HGM15179_010600</name>
</gene>
<evidence type="ECO:0000256" key="1">
    <source>
        <dbReference type="SAM" id="MobiDB-lite"/>
    </source>
</evidence>
<protein>
    <submittedName>
        <fullName evidence="2">Uncharacterized protein</fullName>
    </submittedName>
</protein>
<feature type="non-terminal residue" evidence="2">
    <location>
        <position position="56"/>
    </location>
</feature>
<dbReference type="Proteomes" id="UP000796761">
    <property type="component" value="Unassembled WGS sequence"/>
</dbReference>
<dbReference type="AlphaFoldDB" id="A0A8K1LJW1"/>
<feature type="region of interest" description="Disordered" evidence="1">
    <location>
        <begin position="1"/>
        <end position="23"/>
    </location>
</feature>
<sequence length="56" mass="6339">QVKKPNTAQESGERHRFWSSADPGINPGLQETFILIKLLEETTELVGKKVTFNAQR</sequence>
<keyword evidence="3" id="KW-1185">Reference proteome</keyword>